<evidence type="ECO:0000256" key="3">
    <source>
        <dbReference type="ARBA" id="ARBA00023002"/>
    </source>
</evidence>
<dbReference type="SUPFAM" id="SSF51735">
    <property type="entry name" value="NAD(P)-binding Rossmann-fold domains"/>
    <property type="match status" value="1"/>
</dbReference>
<dbReference type="PANTHER" id="PTHR43391">
    <property type="entry name" value="RETINOL DEHYDROGENASE-RELATED"/>
    <property type="match status" value="1"/>
</dbReference>
<evidence type="ECO:0000313" key="5">
    <source>
        <dbReference type="EMBL" id="MEB8336194.1"/>
    </source>
</evidence>
<organism evidence="5 6">
    <name type="scientific">Streptomyces endophyticus</name>
    <dbReference type="NCBI Taxonomy" id="714166"/>
    <lineage>
        <taxon>Bacteria</taxon>
        <taxon>Bacillati</taxon>
        <taxon>Actinomycetota</taxon>
        <taxon>Actinomycetes</taxon>
        <taxon>Kitasatosporales</taxon>
        <taxon>Streptomycetaceae</taxon>
        <taxon>Streptomyces</taxon>
    </lineage>
</organism>
<keyword evidence="2" id="KW-0521">NADP</keyword>
<name>A0ABU6EWU7_9ACTN</name>
<sequence>MRIANDQVAVITGGASGIGFGLAEALAGRGVRLVISDVREEGLAKAGAALAEAGAEVTAVVADVSDEASVRALADRTKSAYGRVDLVCNNAGVVSPAAPLWEQTAHTWELMIGVKVLGVVHGVRAFAPLFIEHGTGHFINTASSGGLAPLPDRTPYTTTMHAVVGLTETLDAELKRISPALGATVLCPGLVDTPLGQNSETLGAIRLPPGTPSSMRAAASGRGGILSPREVAESALAAVEAGRVHVAPGGGVVERARARVAALLTDIEEGGR</sequence>
<dbReference type="InterPro" id="IPR002347">
    <property type="entry name" value="SDR_fam"/>
</dbReference>
<reference evidence="5 6" key="1">
    <citation type="submission" date="2022-10" db="EMBL/GenBank/DDBJ databases">
        <authorList>
            <person name="Xie J."/>
            <person name="Shen N."/>
        </authorList>
    </citation>
    <scope>NUCLEOTIDE SEQUENCE [LARGE SCALE GENOMIC DNA]</scope>
    <source>
        <strain evidence="5 6">YIM65594</strain>
    </source>
</reference>
<accession>A0ABU6EWU7</accession>
<dbReference type="PRINTS" id="PR00081">
    <property type="entry name" value="GDHRDH"/>
</dbReference>
<dbReference type="PRINTS" id="PR00080">
    <property type="entry name" value="SDRFAMILY"/>
</dbReference>
<evidence type="ECO:0000313" key="6">
    <source>
        <dbReference type="Proteomes" id="UP001354931"/>
    </source>
</evidence>
<gene>
    <name evidence="5" type="ORF">OKJ99_01490</name>
</gene>
<keyword evidence="6" id="KW-1185">Reference proteome</keyword>
<dbReference type="RefSeq" id="WP_326013777.1">
    <property type="nucleotide sequence ID" value="NZ_JAOZYC010000001.1"/>
</dbReference>
<comment type="caution">
    <text evidence="5">The sequence shown here is derived from an EMBL/GenBank/DDBJ whole genome shotgun (WGS) entry which is preliminary data.</text>
</comment>
<evidence type="ECO:0000256" key="4">
    <source>
        <dbReference type="RuleBase" id="RU000363"/>
    </source>
</evidence>
<dbReference type="Gene3D" id="3.40.50.720">
    <property type="entry name" value="NAD(P)-binding Rossmann-like Domain"/>
    <property type="match status" value="1"/>
</dbReference>
<dbReference type="EMBL" id="JAOZYC010000001">
    <property type="protein sequence ID" value="MEB8336194.1"/>
    <property type="molecule type" value="Genomic_DNA"/>
</dbReference>
<comment type="similarity">
    <text evidence="1 4">Belongs to the short-chain dehydrogenases/reductases (SDR) family.</text>
</comment>
<dbReference type="PANTHER" id="PTHR43391:SF14">
    <property type="entry name" value="DEHYDROGENASE_REDUCTASE SDR FAMILY PROTEIN 7-LIKE"/>
    <property type="match status" value="1"/>
</dbReference>
<evidence type="ECO:0000256" key="1">
    <source>
        <dbReference type="ARBA" id="ARBA00006484"/>
    </source>
</evidence>
<dbReference type="InterPro" id="IPR036291">
    <property type="entry name" value="NAD(P)-bd_dom_sf"/>
</dbReference>
<dbReference type="Proteomes" id="UP001354931">
    <property type="component" value="Unassembled WGS sequence"/>
</dbReference>
<proteinExistence type="inferred from homology"/>
<dbReference type="Pfam" id="PF00106">
    <property type="entry name" value="adh_short"/>
    <property type="match status" value="1"/>
</dbReference>
<evidence type="ECO:0000256" key="2">
    <source>
        <dbReference type="ARBA" id="ARBA00022857"/>
    </source>
</evidence>
<keyword evidence="3" id="KW-0560">Oxidoreductase</keyword>
<dbReference type="CDD" id="cd05233">
    <property type="entry name" value="SDR_c"/>
    <property type="match status" value="1"/>
</dbReference>
<protein>
    <submittedName>
        <fullName evidence="5">SDR family NAD(P)-dependent oxidoreductase</fullName>
    </submittedName>
</protein>